<dbReference type="GO" id="GO:0046872">
    <property type="term" value="F:metal ion binding"/>
    <property type="evidence" value="ECO:0007669"/>
    <property type="project" value="UniProtKB-KW"/>
</dbReference>
<accession>A0A845M2U1</accession>
<dbReference type="InterPro" id="IPR042098">
    <property type="entry name" value="TauD-like_sf"/>
</dbReference>
<organism evidence="7 8">
    <name type="scientific">Maritimibacter harenae</name>
    <dbReference type="NCBI Taxonomy" id="2606218"/>
    <lineage>
        <taxon>Bacteria</taxon>
        <taxon>Pseudomonadati</taxon>
        <taxon>Pseudomonadota</taxon>
        <taxon>Alphaproteobacteria</taxon>
        <taxon>Rhodobacterales</taxon>
        <taxon>Roseobacteraceae</taxon>
        <taxon>Maritimibacter</taxon>
    </lineage>
</organism>
<evidence type="ECO:0000259" key="6">
    <source>
        <dbReference type="Pfam" id="PF02668"/>
    </source>
</evidence>
<dbReference type="SUPFAM" id="SSF51197">
    <property type="entry name" value="Clavaminate synthase-like"/>
    <property type="match status" value="1"/>
</dbReference>
<protein>
    <submittedName>
        <fullName evidence="7">TauD/TfdA family dioxygenase</fullName>
    </submittedName>
</protein>
<keyword evidence="8" id="KW-1185">Reference proteome</keyword>
<dbReference type="EMBL" id="WTUX01000019">
    <property type="protein sequence ID" value="MZR14355.1"/>
    <property type="molecule type" value="Genomic_DNA"/>
</dbReference>
<keyword evidence="2" id="KW-0479">Metal-binding</keyword>
<dbReference type="InterPro" id="IPR003819">
    <property type="entry name" value="TauD/TfdA-like"/>
</dbReference>
<sequence>MEYRKIDDSFGVEITGGLDVKQPLTAEQVAEVDALMDEYSLVVIRDQPMTTEEQLAFTRQFGPLDQGFKKVVAKNARLKEAEVGDISNLGKDGKPAARTDKRILNNIANQMWHSDSSFQKPAAKYSMLHSVRNPSWGGDTEFADLKAAYDALDERTKASLADKEAEHYALHSRFLLGDDSYTDEQKAAIEPAWWPIVRVNPATGRSHLYMGVHARQVSGMTVPEGRMLLLDLLEHATQPQFVYRHKWREGDTVIWDNRATLHRGRAFDLDEPRELRRTTTLDDRAPELDLTG</sequence>
<dbReference type="Gene3D" id="3.60.130.10">
    <property type="entry name" value="Clavaminate synthase-like"/>
    <property type="match status" value="1"/>
</dbReference>
<name>A0A845M2U1_9RHOB</name>
<keyword evidence="4" id="KW-0560">Oxidoreductase</keyword>
<keyword evidence="3 7" id="KW-0223">Dioxygenase</keyword>
<dbReference type="RefSeq" id="WP_161352483.1">
    <property type="nucleotide sequence ID" value="NZ_WTUX01000019.1"/>
</dbReference>
<dbReference type="AlphaFoldDB" id="A0A845M2U1"/>
<evidence type="ECO:0000313" key="7">
    <source>
        <dbReference type="EMBL" id="MZR14355.1"/>
    </source>
</evidence>
<dbReference type="InterPro" id="IPR051178">
    <property type="entry name" value="TfdA_dioxygenase"/>
</dbReference>
<evidence type="ECO:0000256" key="5">
    <source>
        <dbReference type="ARBA" id="ARBA00023004"/>
    </source>
</evidence>
<evidence type="ECO:0000256" key="3">
    <source>
        <dbReference type="ARBA" id="ARBA00022964"/>
    </source>
</evidence>
<dbReference type="PANTHER" id="PTHR43779:SF3">
    <property type="entry name" value="(3R)-3-[(CARBOXYMETHYL)AMINO]FATTY ACID OXYGENASE_DECARBOXYLASE"/>
    <property type="match status" value="1"/>
</dbReference>
<proteinExistence type="inferred from homology"/>
<dbReference type="PANTHER" id="PTHR43779">
    <property type="entry name" value="DIOXYGENASE RV0097-RELATED"/>
    <property type="match status" value="1"/>
</dbReference>
<evidence type="ECO:0000256" key="1">
    <source>
        <dbReference type="ARBA" id="ARBA00005896"/>
    </source>
</evidence>
<dbReference type="GO" id="GO:0016706">
    <property type="term" value="F:2-oxoglutarate-dependent dioxygenase activity"/>
    <property type="evidence" value="ECO:0007669"/>
    <property type="project" value="UniProtKB-ARBA"/>
</dbReference>
<keyword evidence="5" id="KW-0408">Iron</keyword>
<gene>
    <name evidence="7" type="ORF">GQE99_15155</name>
</gene>
<evidence type="ECO:0000256" key="2">
    <source>
        <dbReference type="ARBA" id="ARBA00022723"/>
    </source>
</evidence>
<evidence type="ECO:0000256" key="4">
    <source>
        <dbReference type="ARBA" id="ARBA00023002"/>
    </source>
</evidence>
<reference evidence="7 8" key="1">
    <citation type="submission" date="2019-12" db="EMBL/GenBank/DDBJ databases">
        <title>Maritimibacter sp. nov. sp. isolated from sea sand.</title>
        <authorList>
            <person name="Kim J."/>
            <person name="Jeong S.E."/>
            <person name="Jung H.S."/>
            <person name="Jeon C.O."/>
        </authorList>
    </citation>
    <scope>NUCLEOTIDE SEQUENCE [LARGE SCALE GENOMIC DNA]</scope>
    <source>
        <strain evidence="7 8">DP07</strain>
    </source>
</reference>
<comment type="similarity">
    <text evidence="1">Belongs to the TfdA dioxygenase family.</text>
</comment>
<comment type="caution">
    <text evidence="7">The sequence shown here is derived from an EMBL/GenBank/DDBJ whole genome shotgun (WGS) entry which is preliminary data.</text>
</comment>
<dbReference type="Pfam" id="PF02668">
    <property type="entry name" value="TauD"/>
    <property type="match status" value="1"/>
</dbReference>
<feature type="domain" description="TauD/TfdA-like" evidence="6">
    <location>
        <begin position="3"/>
        <end position="279"/>
    </location>
</feature>
<evidence type="ECO:0000313" key="8">
    <source>
        <dbReference type="Proteomes" id="UP000467322"/>
    </source>
</evidence>
<dbReference type="Proteomes" id="UP000467322">
    <property type="component" value="Unassembled WGS sequence"/>
</dbReference>